<evidence type="ECO:0000313" key="3">
    <source>
        <dbReference type="Proteomes" id="UP001629113"/>
    </source>
</evidence>
<feature type="compositionally biased region" description="Basic residues" evidence="1">
    <location>
        <begin position="34"/>
        <end position="61"/>
    </location>
</feature>
<reference evidence="2 3" key="1">
    <citation type="submission" date="2024-06" db="EMBL/GenBank/DDBJ databases">
        <title>Complete genome of Phlyctema vagabunda strain 19-DSS-EL-015.</title>
        <authorList>
            <person name="Fiorenzani C."/>
        </authorList>
    </citation>
    <scope>NUCLEOTIDE SEQUENCE [LARGE SCALE GENOMIC DNA]</scope>
    <source>
        <strain evidence="2 3">19-DSS-EL-015</strain>
    </source>
</reference>
<gene>
    <name evidence="2" type="ORF">PVAG01_06188</name>
</gene>
<feature type="compositionally biased region" description="Low complexity" evidence="1">
    <location>
        <begin position="134"/>
        <end position="156"/>
    </location>
</feature>
<feature type="compositionally biased region" description="Low complexity" evidence="1">
    <location>
        <begin position="441"/>
        <end position="457"/>
    </location>
</feature>
<feature type="region of interest" description="Disordered" evidence="1">
    <location>
        <begin position="128"/>
        <end position="334"/>
    </location>
</feature>
<feature type="compositionally biased region" description="Polar residues" evidence="1">
    <location>
        <begin position="203"/>
        <end position="231"/>
    </location>
</feature>
<protein>
    <submittedName>
        <fullName evidence="2">Uncharacterized protein</fullName>
    </submittedName>
</protein>
<feature type="compositionally biased region" description="Pro residues" evidence="1">
    <location>
        <begin position="175"/>
        <end position="184"/>
    </location>
</feature>
<comment type="caution">
    <text evidence="2">The sequence shown here is derived from an EMBL/GenBank/DDBJ whole genome shotgun (WGS) entry which is preliminary data.</text>
</comment>
<evidence type="ECO:0000256" key="1">
    <source>
        <dbReference type="SAM" id="MobiDB-lite"/>
    </source>
</evidence>
<accession>A0ABR4PG02</accession>
<feature type="compositionally biased region" description="Polar residues" evidence="1">
    <location>
        <begin position="12"/>
        <end position="33"/>
    </location>
</feature>
<dbReference type="Proteomes" id="UP001629113">
    <property type="component" value="Unassembled WGS sequence"/>
</dbReference>
<dbReference type="EMBL" id="JBFCZG010000005">
    <property type="protein sequence ID" value="KAL3422032.1"/>
    <property type="molecule type" value="Genomic_DNA"/>
</dbReference>
<proteinExistence type="predicted"/>
<feature type="compositionally biased region" description="Basic and acidic residues" evidence="1">
    <location>
        <begin position="189"/>
        <end position="201"/>
    </location>
</feature>
<feature type="compositionally biased region" description="Polar residues" evidence="1">
    <location>
        <begin position="458"/>
        <end position="469"/>
    </location>
</feature>
<dbReference type="PANTHER" id="PTHR22794:SF2">
    <property type="entry name" value="THAP DOMAIN-CONTAINING PROTEIN 11"/>
    <property type="match status" value="1"/>
</dbReference>
<dbReference type="InterPro" id="IPR018857">
    <property type="entry name" value="TORC1_cplx_su_TCO89"/>
</dbReference>
<dbReference type="Pfam" id="PF10452">
    <property type="entry name" value="TCO89"/>
    <property type="match status" value="1"/>
</dbReference>
<feature type="compositionally biased region" description="Polar residues" evidence="1">
    <location>
        <begin position="74"/>
        <end position="85"/>
    </location>
</feature>
<dbReference type="PANTHER" id="PTHR22794">
    <property type="entry name" value="THAP DOMAIN PROTEIN 11"/>
    <property type="match status" value="1"/>
</dbReference>
<sequence length="499" mass="53069">MPEQRPSLGGHRSNSSINETDSLSSTPSQQKNKGTQKHVVGKHNHHTRVPSSKGLHKHHHGGGGSHTDLKKAGASTTNLKKNGSHVSLRRNRSTADVTTKARPKSSAGHKRPNSVHFEIGAQLAAEVEDGWEEASSSASPALSRSASRLGSAQSSSKPSANNSQPHSPTESQHPKPNPNQPPPTNGRHTAADARIITERLLQRTPSYNTTKMSLATATPSQSHTPDPSSLPKTGALTPGVGSTGVKDEIVSRFVNGGSSATPGEPSPFLNHHKQQGPSPSPPKAGNDEVKRARSMGNLTRRESSNTENDESESALAPHSRKASTHAYIPPQQSRTQQKLWLQRASSNIEPQAGVLHGGTTIPGYEGRAPGIRAQLEKTGLEYLVVRRYQDPVGAALKRLAQLPGNERMRRIPNGRGAGHEDLGNGRYGLSQSLRDKKVRDSTAASAGTGTATAPTTARNSFEGSGSQGTLGRVAAENEDEVSTILRGIWEKNFEMPNSA</sequence>
<feature type="compositionally biased region" description="Polar residues" evidence="1">
    <location>
        <begin position="157"/>
        <end position="171"/>
    </location>
</feature>
<evidence type="ECO:0000313" key="2">
    <source>
        <dbReference type="EMBL" id="KAL3422032.1"/>
    </source>
</evidence>
<organism evidence="2 3">
    <name type="scientific">Phlyctema vagabunda</name>
    <dbReference type="NCBI Taxonomy" id="108571"/>
    <lineage>
        <taxon>Eukaryota</taxon>
        <taxon>Fungi</taxon>
        <taxon>Dikarya</taxon>
        <taxon>Ascomycota</taxon>
        <taxon>Pezizomycotina</taxon>
        <taxon>Leotiomycetes</taxon>
        <taxon>Helotiales</taxon>
        <taxon>Dermateaceae</taxon>
        <taxon>Phlyctema</taxon>
    </lineage>
</organism>
<keyword evidence="3" id="KW-1185">Reference proteome</keyword>
<feature type="region of interest" description="Disordered" evidence="1">
    <location>
        <begin position="408"/>
        <end position="477"/>
    </location>
</feature>
<name>A0ABR4PG02_9HELO</name>
<feature type="region of interest" description="Disordered" evidence="1">
    <location>
        <begin position="1"/>
        <end position="115"/>
    </location>
</feature>
<feature type="compositionally biased region" description="Basic residues" evidence="1">
    <location>
        <begin position="101"/>
        <end position="113"/>
    </location>
</feature>